<dbReference type="EMBL" id="GGEC01091843">
    <property type="protein sequence ID" value="MBX72327.1"/>
    <property type="molecule type" value="Transcribed_RNA"/>
</dbReference>
<sequence>MVKSERALGHFCFSQLNFFHNKSWKENLFVNLFN</sequence>
<reference evidence="1" key="1">
    <citation type="submission" date="2018-02" db="EMBL/GenBank/DDBJ databases">
        <title>Rhizophora mucronata_Transcriptome.</title>
        <authorList>
            <person name="Meera S.P."/>
            <person name="Sreeshan A."/>
            <person name="Augustine A."/>
        </authorList>
    </citation>
    <scope>NUCLEOTIDE SEQUENCE</scope>
    <source>
        <tissue evidence="1">Leaf</tissue>
    </source>
</reference>
<accession>A0A2P2QZF0</accession>
<proteinExistence type="predicted"/>
<evidence type="ECO:0000313" key="1">
    <source>
        <dbReference type="EMBL" id="MBX72327.1"/>
    </source>
</evidence>
<dbReference type="AlphaFoldDB" id="A0A2P2QZF0"/>
<organism evidence="1">
    <name type="scientific">Rhizophora mucronata</name>
    <name type="common">Asiatic mangrove</name>
    <dbReference type="NCBI Taxonomy" id="61149"/>
    <lineage>
        <taxon>Eukaryota</taxon>
        <taxon>Viridiplantae</taxon>
        <taxon>Streptophyta</taxon>
        <taxon>Embryophyta</taxon>
        <taxon>Tracheophyta</taxon>
        <taxon>Spermatophyta</taxon>
        <taxon>Magnoliopsida</taxon>
        <taxon>eudicotyledons</taxon>
        <taxon>Gunneridae</taxon>
        <taxon>Pentapetalae</taxon>
        <taxon>rosids</taxon>
        <taxon>fabids</taxon>
        <taxon>Malpighiales</taxon>
        <taxon>Rhizophoraceae</taxon>
        <taxon>Rhizophora</taxon>
    </lineage>
</organism>
<protein>
    <submittedName>
        <fullName evidence="1">Uncharacterized protein</fullName>
    </submittedName>
</protein>
<name>A0A2P2QZF0_RHIMU</name>